<feature type="non-terminal residue" evidence="5">
    <location>
        <position position="179"/>
    </location>
</feature>
<dbReference type="OrthoDB" id="690068at2759"/>
<keyword evidence="1" id="KW-0805">Transcription regulation</keyword>
<evidence type="ECO:0000256" key="2">
    <source>
        <dbReference type="ARBA" id="ARBA00023159"/>
    </source>
</evidence>
<gene>
    <name evidence="5" type="ORF">M569_13841</name>
</gene>
<dbReference type="PANTHER" id="PTHR46266:SF3">
    <property type="entry name" value="TRANSCRIPTION FACTOR EGL1"/>
    <property type="match status" value="1"/>
</dbReference>
<dbReference type="Proteomes" id="UP000015453">
    <property type="component" value="Unassembled WGS sequence"/>
</dbReference>
<protein>
    <recommendedName>
        <fullName evidence="4">Transcription factor MYC/MYB N-terminal domain-containing protein</fullName>
    </recommendedName>
</protein>
<sequence length="179" mass="20166">DQIEEGLPEDLRKQLAFAVRSARWSYGIFWSISTEQSGMLEWYDGYYNGEIKTRKTVQSAESNADQVGLQRSDQLRELYESLSVGEINHPSKRPTAALIPEDLSDAEWYFLVCMSFKFEIDQELPGKALTKNGPFWLCNAHRADTKVFSRTLLAKSAGIQTVVCFPHLGGVVELGTTKP</sequence>
<evidence type="ECO:0000313" key="6">
    <source>
        <dbReference type="Proteomes" id="UP000015453"/>
    </source>
</evidence>
<organism evidence="5 6">
    <name type="scientific">Genlisea aurea</name>
    <dbReference type="NCBI Taxonomy" id="192259"/>
    <lineage>
        <taxon>Eukaryota</taxon>
        <taxon>Viridiplantae</taxon>
        <taxon>Streptophyta</taxon>
        <taxon>Embryophyta</taxon>
        <taxon>Tracheophyta</taxon>
        <taxon>Spermatophyta</taxon>
        <taxon>Magnoliopsida</taxon>
        <taxon>eudicotyledons</taxon>
        <taxon>Gunneridae</taxon>
        <taxon>Pentapetalae</taxon>
        <taxon>asterids</taxon>
        <taxon>lamiids</taxon>
        <taxon>Lamiales</taxon>
        <taxon>Lentibulariaceae</taxon>
        <taxon>Genlisea</taxon>
    </lineage>
</organism>
<dbReference type="PANTHER" id="PTHR46266">
    <property type="entry name" value="TRANSCRIPTION FACTOR TT8"/>
    <property type="match status" value="1"/>
</dbReference>
<comment type="caution">
    <text evidence="5">The sequence shown here is derived from an EMBL/GenBank/DDBJ whole genome shotgun (WGS) entry which is preliminary data.</text>
</comment>
<evidence type="ECO:0000256" key="1">
    <source>
        <dbReference type="ARBA" id="ARBA00023015"/>
    </source>
</evidence>
<evidence type="ECO:0000256" key="3">
    <source>
        <dbReference type="ARBA" id="ARBA00023163"/>
    </source>
</evidence>
<keyword evidence="6" id="KW-1185">Reference proteome</keyword>
<evidence type="ECO:0000313" key="5">
    <source>
        <dbReference type="EMBL" id="EPS60959.1"/>
    </source>
</evidence>
<name>S8C2S6_9LAMI</name>
<proteinExistence type="predicted"/>
<dbReference type="EMBL" id="AUSU01007182">
    <property type="protein sequence ID" value="EPS60959.1"/>
    <property type="molecule type" value="Genomic_DNA"/>
</dbReference>
<keyword evidence="3" id="KW-0804">Transcription</keyword>
<feature type="domain" description="Transcription factor MYC/MYB N-terminal" evidence="4">
    <location>
        <begin position="11"/>
        <end position="178"/>
    </location>
</feature>
<keyword evidence="2" id="KW-0010">Activator</keyword>
<evidence type="ECO:0000259" key="4">
    <source>
        <dbReference type="Pfam" id="PF14215"/>
    </source>
</evidence>
<dbReference type="Pfam" id="PF14215">
    <property type="entry name" value="bHLH-MYC_N"/>
    <property type="match status" value="1"/>
</dbReference>
<accession>S8C2S6</accession>
<dbReference type="AlphaFoldDB" id="S8C2S6"/>
<reference evidence="5 6" key="1">
    <citation type="journal article" date="2013" name="BMC Genomics">
        <title>The miniature genome of a carnivorous plant Genlisea aurea contains a low number of genes and short non-coding sequences.</title>
        <authorList>
            <person name="Leushkin E.V."/>
            <person name="Sutormin R.A."/>
            <person name="Nabieva E.R."/>
            <person name="Penin A.A."/>
            <person name="Kondrashov A.S."/>
            <person name="Logacheva M.D."/>
        </authorList>
    </citation>
    <scope>NUCLEOTIDE SEQUENCE [LARGE SCALE GENOMIC DNA]</scope>
</reference>
<feature type="non-terminal residue" evidence="5">
    <location>
        <position position="1"/>
    </location>
</feature>
<dbReference type="InterPro" id="IPR025610">
    <property type="entry name" value="MYC/MYB_N"/>
</dbReference>